<keyword evidence="7" id="KW-1185">Reference proteome</keyword>
<evidence type="ECO:0000256" key="4">
    <source>
        <dbReference type="SAM" id="Phobius"/>
    </source>
</evidence>
<dbReference type="SUPFAM" id="SSF50965">
    <property type="entry name" value="Galactose oxidase, central domain"/>
    <property type="match status" value="1"/>
</dbReference>
<evidence type="ECO:0000256" key="3">
    <source>
        <dbReference type="SAM" id="MobiDB-lite"/>
    </source>
</evidence>
<feature type="compositionally biased region" description="Polar residues" evidence="3">
    <location>
        <begin position="687"/>
        <end position="699"/>
    </location>
</feature>
<feature type="region of interest" description="Disordered" evidence="3">
    <location>
        <begin position="501"/>
        <end position="522"/>
    </location>
</feature>
<keyword evidence="4" id="KW-0472">Membrane</keyword>
<feature type="compositionally biased region" description="Polar residues" evidence="3">
    <location>
        <begin position="785"/>
        <end position="800"/>
    </location>
</feature>
<evidence type="ECO:0000313" key="7">
    <source>
        <dbReference type="Proteomes" id="UP000777438"/>
    </source>
</evidence>
<dbReference type="InterPro" id="IPR015915">
    <property type="entry name" value="Kelch-typ_b-propeller"/>
</dbReference>
<organism evidence="6 7">
    <name type="scientific">Thelonectria olida</name>
    <dbReference type="NCBI Taxonomy" id="1576542"/>
    <lineage>
        <taxon>Eukaryota</taxon>
        <taxon>Fungi</taxon>
        <taxon>Dikarya</taxon>
        <taxon>Ascomycota</taxon>
        <taxon>Pezizomycotina</taxon>
        <taxon>Sordariomycetes</taxon>
        <taxon>Hypocreomycetidae</taxon>
        <taxon>Hypocreales</taxon>
        <taxon>Nectriaceae</taxon>
        <taxon>Thelonectria</taxon>
    </lineage>
</organism>
<feature type="compositionally biased region" description="Polar residues" evidence="3">
    <location>
        <begin position="589"/>
        <end position="599"/>
    </location>
</feature>
<dbReference type="OrthoDB" id="10251809at2759"/>
<keyword evidence="4" id="KW-0812">Transmembrane</keyword>
<evidence type="ECO:0000256" key="5">
    <source>
        <dbReference type="SAM" id="SignalP"/>
    </source>
</evidence>
<keyword evidence="5" id="KW-0732">Signal</keyword>
<reference evidence="6 7" key="1">
    <citation type="journal article" date="2021" name="Nat. Commun.">
        <title>Genetic determinants of endophytism in the Arabidopsis root mycobiome.</title>
        <authorList>
            <person name="Mesny F."/>
            <person name="Miyauchi S."/>
            <person name="Thiergart T."/>
            <person name="Pickel B."/>
            <person name="Atanasova L."/>
            <person name="Karlsson M."/>
            <person name="Huettel B."/>
            <person name="Barry K.W."/>
            <person name="Haridas S."/>
            <person name="Chen C."/>
            <person name="Bauer D."/>
            <person name="Andreopoulos W."/>
            <person name="Pangilinan J."/>
            <person name="LaButti K."/>
            <person name="Riley R."/>
            <person name="Lipzen A."/>
            <person name="Clum A."/>
            <person name="Drula E."/>
            <person name="Henrissat B."/>
            <person name="Kohler A."/>
            <person name="Grigoriev I.V."/>
            <person name="Martin F.M."/>
            <person name="Hacquard S."/>
        </authorList>
    </citation>
    <scope>NUCLEOTIDE SEQUENCE [LARGE SCALE GENOMIC DNA]</scope>
    <source>
        <strain evidence="6 7">MPI-CAGE-CH-0241</strain>
    </source>
</reference>
<dbReference type="InterPro" id="IPR011043">
    <property type="entry name" value="Gal_Oxase/kelch_b-propeller"/>
</dbReference>
<name>A0A9P9AU02_9HYPO</name>
<dbReference type="Proteomes" id="UP000777438">
    <property type="component" value="Unassembled WGS sequence"/>
</dbReference>
<feature type="compositionally biased region" description="Basic and acidic residues" evidence="3">
    <location>
        <begin position="806"/>
        <end position="818"/>
    </location>
</feature>
<accession>A0A9P9AU02</accession>
<evidence type="ECO:0000313" key="6">
    <source>
        <dbReference type="EMBL" id="KAH6895766.1"/>
    </source>
</evidence>
<feature type="region of interest" description="Disordered" evidence="3">
    <location>
        <begin position="687"/>
        <end position="818"/>
    </location>
</feature>
<keyword evidence="4" id="KW-1133">Transmembrane helix</keyword>
<comment type="caution">
    <text evidence="6">The sequence shown here is derived from an EMBL/GenBank/DDBJ whole genome shotgun (WGS) entry which is preliminary data.</text>
</comment>
<dbReference type="AlphaFoldDB" id="A0A9P9AU02"/>
<dbReference type="EMBL" id="JAGPYM010000004">
    <property type="protein sequence ID" value="KAH6895766.1"/>
    <property type="molecule type" value="Genomic_DNA"/>
</dbReference>
<dbReference type="Gene3D" id="2.120.10.80">
    <property type="entry name" value="Kelch-type beta propeller"/>
    <property type="match status" value="1"/>
</dbReference>
<keyword evidence="1" id="KW-0880">Kelch repeat</keyword>
<dbReference type="PANTHER" id="PTHR46228">
    <property type="entry name" value="KELCH DOMAIN-CONTAINING PROTEIN"/>
    <property type="match status" value="1"/>
</dbReference>
<feature type="chain" id="PRO_5040456704" evidence="5">
    <location>
        <begin position="19"/>
        <end position="818"/>
    </location>
</feature>
<proteinExistence type="predicted"/>
<dbReference type="PANTHER" id="PTHR46228:SF2">
    <property type="entry name" value="KELCH REPEAT PROTEIN (AFU_ORTHOLOGUE AFUA_4G14350)"/>
    <property type="match status" value="1"/>
</dbReference>
<evidence type="ECO:0000256" key="1">
    <source>
        <dbReference type="ARBA" id="ARBA00022441"/>
    </source>
</evidence>
<gene>
    <name evidence="6" type="ORF">B0T10DRAFT_456014</name>
</gene>
<feature type="transmembrane region" description="Helical" evidence="4">
    <location>
        <begin position="528"/>
        <end position="552"/>
    </location>
</feature>
<protein>
    <submittedName>
        <fullName evidence="6">Uncharacterized protein</fullName>
    </submittedName>
</protein>
<sequence length="818" mass="87201">MVRSSALLLAAAAGTAVAQFNNWQKGQVSTEICTWEQPRAAILRDMIYIDGGLIYWSPVMSDGTRGSATNPGNNQGLILSYNLTTPFKSGDNVTAILLKDKMSKSRGGSGNSNGAAPNFVDGGMLANDAEFWLYGGDVLENSKLYDLPDSDETLGYLAYQYGADKPSFEPSFDDSDLTNGVTRYVAYGAAVNAPSENKAWYFSGLRSPSHGSFITNYLNTSEQAVNVSNTLIQLDMSTQLDETWTNKTLPKSVDGRSNAEVVWVPVGKEGILVVLGGAVYPDWAGDYGVSADKNASQEESPKFMSTIDIYDIANNKWYQQPTEDGPDTRARGCAVVAPASDYSSFNIFYYGGYDGVNVKEAFSDAVWVLSLPSFTWTKLNEGKSIHGRAGHKCFAPYPDQMMAIGGYTPKAGSVIGCLADGPVVMFNLSSGEWMDGYDPSKHADYGVNEAIQSKIGGSSAGGATATTPVPSGWATSALAKVFATSYDTDKIKAYYPYASATSSERPNISDGGNSDDDNKGGGSSLPKWVAPVLGVVLGLMLVTGAIVIFCLYRRRKIFRNRSSVAGTEDTGMRIISWMRGQQPPEKDPTVTTSEDTPTSPEMEEARVIGRTARSPSQTVATPVEPAEMADTQLVAELADTSPPVELHDTGLSPLEIIQKHSHFATTKNLSVTDPSYNSFSIQDRASTVSRSSGAANSAALQPGSPTPETSSTRVRSDVSGVSEADAAKLRRLSAGPVSPRSDVDENPLVEEKAESDIIPALTPVSPSPVPATPASPNPVSPPTAGESSGQDYLSAKSSLNPLRKSVFKENEEDMGKDK</sequence>
<feature type="region of interest" description="Disordered" evidence="3">
    <location>
        <begin position="580"/>
        <end position="601"/>
    </location>
</feature>
<feature type="signal peptide" evidence="5">
    <location>
        <begin position="1"/>
        <end position="18"/>
    </location>
</feature>
<keyword evidence="2" id="KW-0677">Repeat</keyword>
<evidence type="ECO:0000256" key="2">
    <source>
        <dbReference type="ARBA" id="ARBA00022737"/>
    </source>
</evidence>
<feature type="compositionally biased region" description="Pro residues" evidence="3">
    <location>
        <begin position="765"/>
        <end position="781"/>
    </location>
</feature>